<dbReference type="AlphaFoldDB" id="A0AAP0JRE6"/>
<comment type="caution">
    <text evidence="1">The sequence shown here is derived from an EMBL/GenBank/DDBJ whole genome shotgun (WGS) entry which is preliminary data.</text>
</comment>
<name>A0AAP0JRE6_9MAGN</name>
<organism evidence="1 2">
    <name type="scientific">Stephania japonica</name>
    <dbReference type="NCBI Taxonomy" id="461633"/>
    <lineage>
        <taxon>Eukaryota</taxon>
        <taxon>Viridiplantae</taxon>
        <taxon>Streptophyta</taxon>
        <taxon>Embryophyta</taxon>
        <taxon>Tracheophyta</taxon>
        <taxon>Spermatophyta</taxon>
        <taxon>Magnoliopsida</taxon>
        <taxon>Ranunculales</taxon>
        <taxon>Menispermaceae</taxon>
        <taxon>Menispermoideae</taxon>
        <taxon>Cissampelideae</taxon>
        <taxon>Stephania</taxon>
    </lineage>
</organism>
<gene>
    <name evidence="1" type="ORF">Sjap_009148</name>
</gene>
<protein>
    <submittedName>
        <fullName evidence="1">Uncharacterized protein</fullName>
    </submittedName>
</protein>
<dbReference type="EMBL" id="JBBNAE010000003">
    <property type="protein sequence ID" value="KAK9138554.1"/>
    <property type="molecule type" value="Genomic_DNA"/>
</dbReference>
<evidence type="ECO:0000313" key="2">
    <source>
        <dbReference type="Proteomes" id="UP001417504"/>
    </source>
</evidence>
<dbReference type="Proteomes" id="UP001417504">
    <property type="component" value="Unassembled WGS sequence"/>
</dbReference>
<sequence>MAKPLCSSESSSYSSPVPYVACTLQVLHWYVFGSSGGCICRDVLVVGSSDVQWYTHTMACSLGQAVIGSEMALACSEVKEESQREEKA</sequence>
<reference evidence="1 2" key="1">
    <citation type="submission" date="2024-01" db="EMBL/GenBank/DDBJ databases">
        <title>Genome assemblies of Stephania.</title>
        <authorList>
            <person name="Yang L."/>
        </authorList>
    </citation>
    <scope>NUCLEOTIDE SEQUENCE [LARGE SCALE GENOMIC DNA]</scope>
    <source>
        <strain evidence="1">QJT</strain>
        <tissue evidence="1">Leaf</tissue>
    </source>
</reference>
<accession>A0AAP0JRE6</accession>
<evidence type="ECO:0000313" key="1">
    <source>
        <dbReference type="EMBL" id="KAK9138554.1"/>
    </source>
</evidence>
<keyword evidence="2" id="KW-1185">Reference proteome</keyword>
<proteinExistence type="predicted"/>